<protein>
    <recommendedName>
        <fullName evidence="1">Peptidase C45 hydrolase domain-containing protein</fullName>
    </recommendedName>
</protein>
<accession>A0AAW1J6B8</accession>
<dbReference type="Gene3D" id="3.60.60.10">
    <property type="entry name" value="Penicillin V Acylase, Chain A"/>
    <property type="match status" value="2"/>
</dbReference>
<dbReference type="Pfam" id="PF03417">
    <property type="entry name" value="AAT"/>
    <property type="match status" value="1"/>
</dbReference>
<name>A0AAW1J6B8_SAPOF</name>
<proteinExistence type="predicted"/>
<dbReference type="InterPro" id="IPR047801">
    <property type="entry name" value="Peptidase_C45"/>
</dbReference>
<evidence type="ECO:0000259" key="1">
    <source>
        <dbReference type="Pfam" id="PF03417"/>
    </source>
</evidence>
<dbReference type="EMBL" id="JBDFQZ010000008">
    <property type="protein sequence ID" value="KAK9698502.1"/>
    <property type="molecule type" value="Genomic_DNA"/>
</dbReference>
<dbReference type="AlphaFoldDB" id="A0AAW1J6B8"/>
<keyword evidence="3" id="KW-1185">Reference proteome</keyword>
<dbReference type="Proteomes" id="UP001443914">
    <property type="component" value="Unassembled WGS sequence"/>
</dbReference>
<comment type="caution">
    <text evidence="2">The sequence shown here is derived from an EMBL/GenBank/DDBJ whole genome shotgun (WGS) entry which is preliminary data.</text>
</comment>
<dbReference type="InterPro" id="IPR005079">
    <property type="entry name" value="Peptidase_C45_hydrolase"/>
</dbReference>
<dbReference type="PANTHER" id="PTHR34180:SF1">
    <property type="entry name" value="BETA-ALANYL-DOPAMINE_CARCININE HYDROLASE"/>
    <property type="match status" value="1"/>
</dbReference>
<gene>
    <name evidence="2" type="ORF">RND81_08G109300</name>
</gene>
<evidence type="ECO:0000313" key="3">
    <source>
        <dbReference type="Proteomes" id="UP001443914"/>
    </source>
</evidence>
<sequence>MKLIGVAEGSGVPILDRMPFVPKKEGVNILEDVDTPDECSDVLVVKDAMAIAAHNEDANVALIANFEDGLSYTAYTYAGELPTCAFGFNTYEVAFTLNSVAPLEEEIVAGAIGRNFVSRDLLEATSISDAIENHLNQKTKLMIRPVNASYFGHPSNHVQIGGSQDSNLGSHGDRVTEGSDIIESSHQLYLLVITTISNLIDIPSRKIINVEAASKNRISVYEIGSTPFFHANMYLHLQVPQVITVKGIDIQKRSSFSQKTVKAASLPKETKDDFLSVLGNTDDDKYPLYTTGPKLYTLCTAVFDLGTPSLSIIEGNPKEGRTAHVFHMTRNGS</sequence>
<dbReference type="PANTHER" id="PTHR34180">
    <property type="entry name" value="PEPTIDASE C45"/>
    <property type="match status" value="1"/>
</dbReference>
<reference evidence="2" key="1">
    <citation type="submission" date="2024-03" db="EMBL/GenBank/DDBJ databases">
        <title>WGS assembly of Saponaria officinalis var. Norfolk2.</title>
        <authorList>
            <person name="Jenkins J."/>
            <person name="Shu S."/>
            <person name="Grimwood J."/>
            <person name="Barry K."/>
            <person name="Goodstein D."/>
            <person name="Schmutz J."/>
            <person name="Leebens-Mack J."/>
            <person name="Osbourn A."/>
        </authorList>
    </citation>
    <scope>NUCLEOTIDE SEQUENCE [LARGE SCALE GENOMIC DNA]</scope>
    <source>
        <strain evidence="2">JIC</strain>
    </source>
</reference>
<evidence type="ECO:0000313" key="2">
    <source>
        <dbReference type="EMBL" id="KAK9698502.1"/>
    </source>
</evidence>
<feature type="domain" description="Peptidase C45 hydrolase" evidence="1">
    <location>
        <begin position="53"/>
        <end position="132"/>
    </location>
</feature>
<organism evidence="2 3">
    <name type="scientific">Saponaria officinalis</name>
    <name type="common">Common soapwort</name>
    <name type="synonym">Lychnis saponaria</name>
    <dbReference type="NCBI Taxonomy" id="3572"/>
    <lineage>
        <taxon>Eukaryota</taxon>
        <taxon>Viridiplantae</taxon>
        <taxon>Streptophyta</taxon>
        <taxon>Embryophyta</taxon>
        <taxon>Tracheophyta</taxon>
        <taxon>Spermatophyta</taxon>
        <taxon>Magnoliopsida</taxon>
        <taxon>eudicotyledons</taxon>
        <taxon>Gunneridae</taxon>
        <taxon>Pentapetalae</taxon>
        <taxon>Caryophyllales</taxon>
        <taxon>Caryophyllaceae</taxon>
        <taxon>Caryophylleae</taxon>
        <taxon>Saponaria</taxon>
    </lineage>
</organism>